<dbReference type="InterPro" id="IPR000225">
    <property type="entry name" value="Armadillo"/>
</dbReference>
<dbReference type="SUPFAM" id="SSF48371">
    <property type="entry name" value="ARM repeat"/>
    <property type="match status" value="2"/>
</dbReference>
<organism evidence="2 3">
    <name type="scientific">Paratrimastix pyriformis</name>
    <dbReference type="NCBI Taxonomy" id="342808"/>
    <lineage>
        <taxon>Eukaryota</taxon>
        <taxon>Metamonada</taxon>
        <taxon>Preaxostyla</taxon>
        <taxon>Paratrimastigidae</taxon>
        <taxon>Paratrimastix</taxon>
    </lineage>
</organism>
<keyword evidence="3" id="KW-1185">Reference proteome</keyword>
<comment type="caution">
    <text evidence="2">The sequence shown here is derived from an EMBL/GenBank/DDBJ whole genome shotgun (WGS) entry which is preliminary data.</text>
</comment>
<feature type="region of interest" description="Disordered" evidence="1">
    <location>
        <begin position="893"/>
        <end position="917"/>
    </location>
</feature>
<dbReference type="Gene3D" id="1.25.10.10">
    <property type="entry name" value="Leucine-rich Repeat Variant"/>
    <property type="match status" value="2"/>
</dbReference>
<name>A0ABQ8USS5_9EUKA</name>
<accession>A0ABQ8USS5</accession>
<feature type="region of interest" description="Disordered" evidence="1">
    <location>
        <begin position="771"/>
        <end position="791"/>
    </location>
</feature>
<dbReference type="EMBL" id="JAPMOS010000017">
    <property type="protein sequence ID" value="KAJ4459795.1"/>
    <property type="molecule type" value="Genomic_DNA"/>
</dbReference>
<dbReference type="Gene3D" id="3.80.10.10">
    <property type="entry name" value="Ribonuclease Inhibitor"/>
    <property type="match status" value="1"/>
</dbReference>
<protein>
    <submittedName>
        <fullName evidence="2">Uncharacterized protein</fullName>
    </submittedName>
</protein>
<dbReference type="InterPro" id="IPR011989">
    <property type="entry name" value="ARM-like"/>
</dbReference>
<evidence type="ECO:0000313" key="2">
    <source>
        <dbReference type="EMBL" id="KAJ4459795.1"/>
    </source>
</evidence>
<dbReference type="Proteomes" id="UP001141327">
    <property type="component" value="Unassembled WGS sequence"/>
</dbReference>
<proteinExistence type="predicted"/>
<sequence>MRKFPKIVDSQGSARRGSLRRLPPELLQVIVEVSPCPLDTYLQLLRSLSHAIRQSIRGTLRELSFPEHILTTDALAALVGPCKSLRKLSFPEEWMHTSRGGARSWVDEAFGGHSQLAFLSHLPSLPDPEVEGILSHLSGLAELTVSPHLLMSTRLLAALARSCPSLQVLRCTSSSYGRDAHPDFAVLRPLSGVLKLASRLTVLKLRDGTSDSDLPGPWLCHLETLSLDLLAGPCVALTRLLAANQATLRRLTVTLNAPDVVQAPDLAASLRALPHLTRLSLSVIDTDCSLSALLPPDLVDRLEILHVWFGPVEQLPVSIASRSLQEVHLCVGLGPTSWLAMQCPALVELNVTETKGNHLTSLQCPRLRKIIVPAPQSLFGAALMPNLEEMSCWSGSVEDPAWLLAGSPWLRKLSGLRLTRTDLLARLCTCGTLVQLRGLSLDVIRLPNPLVLRLPGQLEDLGLHIERRDRPGEGEPLSVDLQVEAPGLLDFSLDILDKSNLPPVRARLHNCPHLVSLSVHGALFLQVDEEEEAGVPVATQPRELIVSALHQTSLACLLSRHGARLRTFISPGRFDAMTSADWPWLMGSLSGLTQLTRLDLNVSGAPSPLSLACPQLRRLTLYELPDEAKVALACPLLEELVGIRDPSRQLELPCPQPGPPGMGGVYLGHIPARLKSPGRVVFVPVMEKVPVVLTVEGSKSRKVLFLKNAGFEALKSLIKREFTADSVIEISYLSDGESFAIATDDSLEGFLQENPLPPLKIILSSAASQPPSQLPCAGNDAKQTPAEPPSVTIPLEPLPPLPMCILRLEAIGLSPRTVEIPPDQADSMRLEDFTVLLASQFEGRSVMGAPAIGASAGAATGLVDSAESLHSLLRASLAKPLVLQVPLNPLTVANSTKRKRKPKKEQPHAAEPQQAAHAQVEVPLPAASRGGPPTPADRNGPIRALLARLATPMDVLLANLPMFASLLRETFCVVHEDEKTTVPLLAASLVKLIDHPDLPTVCPAAAEQLVGEIGELCWKPEHRASFGRAGATAPLVKMLIANPTVPIANPRLAQSLLGAINNLSVDHPVNQASLGRAGVAAPLVRLLNAYPDLHTTCPVVAETLLAAVSILSSHDEIAPTFERAGVVTPLARLLIAYPNLPATCPGVAQHILRAMVSLSTLPECRASFARTEVAVPLVRMLVTYSTSPDVVEPLLLAVSNLSVAGENSIAFWRAGVVAPLARLLIARPDDAPAALFAVIANMSMIPECRAAFGRAGVVAPLVKLLVAHPNLPAASPIAEALFTAVGILATDADNRASFARAGVATPLAGMLVGHPDLLASRPEVAEKLILAIANLSGHEEHRNCFARAGVIALLVKLLGVHYASPALCEQILRALANLASDPFIRIPYFTCARLAAVVAKLLPRLPAPSPAVAKQVLRMVSVLSVDPPSRAAFAAVRPAIQRFLDVPGVDPMIVGSVEEFFP</sequence>
<dbReference type="PANTHER" id="PTHR23315">
    <property type="entry name" value="U BOX DOMAIN-CONTAINING"/>
    <property type="match status" value="1"/>
</dbReference>
<dbReference type="SMART" id="SM00185">
    <property type="entry name" value="ARM"/>
    <property type="match status" value="7"/>
</dbReference>
<evidence type="ECO:0000313" key="3">
    <source>
        <dbReference type="Proteomes" id="UP001141327"/>
    </source>
</evidence>
<gene>
    <name evidence="2" type="ORF">PAPYR_4192</name>
</gene>
<dbReference type="PANTHER" id="PTHR23315:SF7">
    <property type="entry name" value="U-BOX DOMAIN-CONTAINING PROTEIN 4"/>
    <property type="match status" value="1"/>
</dbReference>
<reference evidence="2" key="1">
    <citation type="journal article" date="2022" name="bioRxiv">
        <title>Genomics of Preaxostyla Flagellates Illuminates Evolutionary Transitions and the Path Towards Mitochondrial Loss.</title>
        <authorList>
            <person name="Novak L.V.F."/>
            <person name="Treitli S.C."/>
            <person name="Pyrih J."/>
            <person name="Halakuc P."/>
            <person name="Pipaliya S.V."/>
            <person name="Vacek V."/>
            <person name="Brzon O."/>
            <person name="Soukal P."/>
            <person name="Eme L."/>
            <person name="Dacks J.B."/>
            <person name="Karnkowska A."/>
            <person name="Elias M."/>
            <person name="Hampl V."/>
        </authorList>
    </citation>
    <scope>NUCLEOTIDE SEQUENCE</scope>
    <source>
        <strain evidence="2">RCP-MX</strain>
    </source>
</reference>
<dbReference type="InterPro" id="IPR032675">
    <property type="entry name" value="LRR_dom_sf"/>
</dbReference>
<dbReference type="InterPro" id="IPR016024">
    <property type="entry name" value="ARM-type_fold"/>
</dbReference>
<dbReference type="SUPFAM" id="SSF52047">
    <property type="entry name" value="RNI-like"/>
    <property type="match status" value="1"/>
</dbReference>
<evidence type="ECO:0000256" key="1">
    <source>
        <dbReference type="SAM" id="MobiDB-lite"/>
    </source>
</evidence>